<keyword evidence="3" id="KW-1185">Reference proteome</keyword>
<reference evidence="2 3" key="1">
    <citation type="submission" date="2018-11" db="EMBL/GenBank/DDBJ databases">
        <authorList>
            <person name="Li F."/>
        </authorList>
    </citation>
    <scope>NUCLEOTIDE SEQUENCE [LARGE SCALE GENOMIC DNA]</scope>
    <source>
        <strain evidence="2 3">KIS18-7</strain>
    </source>
</reference>
<protein>
    <submittedName>
        <fullName evidence="2">Cyclic nucleotide-binding domain-containing protein</fullName>
    </submittedName>
</protein>
<dbReference type="InterPro" id="IPR018490">
    <property type="entry name" value="cNMP-bd_dom_sf"/>
</dbReference>
<dbReference type="SUPFAM" id="SSF51206">
    <property type="entry name" value="cAMP-binding domain-like"/>
    <property type="match status" value="1"/>
</dbReference>
<dbReference type="Pfam" id="PF00027">
    <property type="entry name" value="cNMP_binding"/>
    <property type="match status" value="1"/>
</dbReference>
<dbReference type="PROSITE" id="PS00889">
    <property type="entry name" value="CNMP_BINDING_2"/>
    <property type="match status" value="1"/>
</dbReference>
<dbReference type="Gene3D" id="2.60.120.10">
    <property type="entry name" value="Jelly Rolls"/>
    <property type="match status" value="1"/>
</dbReference>
<dbReference type="InterPro" id="IPR018488">
    <property type="entry name" value="cNMP-bd_CS"/>
</dbReference>
<gene>
    <name evidence="2" type="ORF">EFL95_05740</name>
</gene>
<dbReference type="EMBL" id="RJSG01000002">
    <property type="protein sequence ID" value="RNL78589.1"/>
    <property type="molecule type" value="Genomic_DNA"/>
</dbReference>
<evidence type="ECO:0000259" key="1">
    <source>
        <dbReference type="PROSITE" id="PS50042"/>
    </source>
</evidence>
<comment type="caution">
    <text evidence="2">The sequence shown here is derived from an EMBL/GenBank/DDBJ whole genome shotgun (WGS) entry which is preliminary data.</text>
</comment>
<sequence length="171" mass="19004">MYQGQGRALWMGVPRSPPDRTAPMSYRHRYMTSHGPAPRGDVRAEMRLLASVPSLTQAPESLLAAMVDLGHVVPVRPRWALLTEKTAPEKAYVLLHGEVDVRRDGEDLGRCRSGEILGELGIVRNRLRSATVVTATEATVLHLSVPAFEQLRAEHRYFRDLVGEAVDRKSA</sequence>
<dbReference type="OrthoDB" id="4619743at2"/>
<dbReference type="SMART" id="SM00100">
    <property type="entry name" value="cNMP"/>
    <property type="match status" value="1"/>
</dbReference>
<dbReference type="CDD" id="cd00038">
    <property type="entry name" value="CAP_ED"/>
    <property type="match status" value="1"/>
</dbReference>
<name>A0A3N0DSK6_9ACTN</name>
<dbReference type="InterPro" id="IPR014710">
    <property type="entry name" value="RmlC-like_jellyroll"/>
</dbReference>
<dbReference type="Proteomes" id="UP000277094">
    <property type="component" value="Unassembled WGS sequence"/>
</dbReference>
<evidence type="ECO:0000313" key="2">
    <source>
        <dbReference type="EMBL" id="RNL78589.1"/>
    </source>
</evidence>
<dbReference type="AlphaFoldDB" id="A0A3N0DSK6"/>
<proteinExistence type="predicted"/>
<evidence type="ECO:0000313" key="3">
    <source>
        <dbReference type="Proteomes" id="UP000277094"/>
    </source>
</evidence>
<dbReference type="PROSITE" id="PS50042">
    <property type="entry name" value="CNMP_BINDING_3"/>
    <property type="match status" value="1"/>
</dbReference>
<feature type="domain" description="Cyclic nucleotide-binding" evidence="1">
    <location>
        <begin position="54"/>
        <end position="151"/>
    </location>
</feature>
<dbReference type="InterPro" id="IPR000595">
    <property type="entry name" value="cNMP-bd_dom"/>
</dbReference>
<organism evidence="2 3">
    <name type="scientific">Nocardioides marmorisolisilvae</name>
    <dbReference type="NCBI Taxonomy" id="1542737"/>
    <lineage>
        <taxon>Bacteria</taxon>
        <taxon>Bacillati</taxon>
        <taxon>Actinomycetota</taxon>
        <taxon>Actinomycetes</taxon>
        <taxon>Propionibacteriales</taxon>
        <taxon>Nocardioidaceae</taxon>
        <taxon>Nocardioides</taxon>
    </lineage>
</organism>
<accession>A0A3N0DSK6</accession>